<dbReference type="Proteomes" id="UP001320691">
    <property type="component" value="Unassembled WGS sequence"/>
</dbReference>
<reference evidence="1" key="1">
    <citation type="submission" date="2022-08" db="EMBL/GenBank/DDBJ databases">
        <title>Genomic analyses of the natural microbiome of Caenorhabditis elegans.</title>
        <authorList>
            <person name="Samuel B."/>
        </authorList>
    </citation>
    <scope>NUCLEOTIDE SEQUENCE</scope>
    <source>
        <strain evidence="1">BIGb0277</strain>
    </source>
</reference>
<gene>
    <name evidence="1" type="ORF">M2412_000991</name>
</gene>
<sequence length="129" mass="13998">MHTSINVSEADTLIRLASVLADDAQTATLFAFVMNQVNGQHVRRVSAAAVSPSGYADEISRRITVFALGLVFIDQDIKCAVSDALTHGYSSVSLRLDAGTVFVCLETRRMPPRTWRVTVPSTDGHLALH</sequence>
<accession>A0AAW5PFM9</accession>
<dbReference type="RefSeq" id="WP_259259787.1">
    <property type="nucleotide sequence ID" value="NZ_JANUEK010000002.1"/>
</dbReference>
<proteinExistence type="predicted"/>
<evidence type="ECO:0000313" key="2">
    <source>
        <dbReference type="Proteomes" id="UP001320691"/>
    </source>
</evidence>
<dbReference type="EMBL" id="JANUEK010000002">
    <property type="protein sequence ID" value="MCS4279024.1"/>
    <property type="molecule type" value="Genomic_DNA"/>
</dbReference>
<evidence type="ECO:0000313" key="1">
    <source>
        <dbReference type="EMBL" id="MCS4279024.1"/>
    </source>
</evidence>
<dbReference type="AlphaFoldDB" id="A0AAW5PFM9"/>
<name>A0AAW5PFM9_9GAMM</name>
<comment type="caution">
    <text evidence="1">The sequence shown here is derived from an EMBL/GenBank/DDBJ whole genome shotgun (WGS) entry which is preliminary data.</text>
</comment>
<organism evidence="1 2">
    <name type="scientific">Stenotrophomonas rhizophila</name>
    <dbReference type="NCBI Taxonomy" id="216778"/>
    <lineage>
        <taxon>Bacteria</taxon>
        <taxon>Pseudomonadati</taxon>
        <taxon>Pseudomonadota</taxon>
        <taxon>Gammaproteobacteria</taxon>
        <taxon>Lysobacterales</taxon>
        <taxon>Lysobacteraceae</taxon>
        <taxon>Stenotrophomonas</taxon>
    </lineage>
</organism>
<protein>
    <submittedName>
        <fullName evidence="1">Uncharacterized protein</fullName>
    </submittedName>
</protein>